<dbReference type="GO" id="GO:0005886">
    <property type="term" value="C:plasma membrane"/>
    <property type="evidence" value="ECO:0007669"/>
    <property type="project" value="UniProtKB-SubCell"/>
</dbReference>
<dbReference type="Proteomes" id="UP001178354">
    <property type="component" value="Unassembled WGS sequence"/>
</dbReference>
<dbReference type="PANTHER" id="PTHR45339">
    <property type="entry name" value="HYBRID SIGNAL TRANSDUCTION HISTIDINE KINASE J"/>
    <property type="match status" value="1"/>
</dbReference>
<keyword evidence="11 23" id="KW-0067">ATP-binding</keyword>
<evidence type="ECO:0000256" key="2">
    <source>
        <dbReference type="ARBA" id="ARBA00004429"/>
    </source>
</evidence>
<dbReference type="InterPro" id="IPR003661">
    <property type="entry name" value="HisK_dim/P_dom"/>
</dbReference>
<dbReference type="CDD" id="cd06225">
    <property type="entry name" value="HAMP"/>
    <property type="match status" value="1"/>
</dbReference>
<keyword evidence="17" id="KW-0175">Coiled coil</keyword>
<proteinExistence type="predicted"/>
<feature type="domain" description="Histidine kinase" evidence="19">
    <location>
        <begin position="299"/>
        <end position="516"/>
    </location>
</feature>
<dbReference type="PRINTS" id="PR00344">
    <property type="entry name" value="BCTRLSENSOR"/>
</dbReference>
<comment type="catalytic activity">
    <reaction evidence="1">
        <text>ATP + protein L-histidine = ADP + protein N-phospho-L-histidine.</text>
        <dbReference type="EC" id="2.7.13.3"/>
    </reaction>
</comment>
<dbReference type="SUPFAM" id="SSF47384">
    <property type="entry name" value="Homodimeric domain of signal transducing histidine kinase"/>
    <property type="match status" value="1"/>
</dbReference>
<evidence type="ECO:0000256" key="7">
    <source>
        <dbReference type="ARBA" id="ARBA00022679"/>
    </source>
</evidence>
<keyword evidence="8 18" id="KW-0812">Transmembrane</keyword>
<dbReference type="CDD" id="cd16922">
    <property type="entry name" value="HATPase_EvgS-ArcB-TorS-like"/>
    <property type="match status" value="1"/>
</dbReference>
<dbReference type="Gene3D" id="3.30.565.10">
    <property type="entry name" value="Histidine kinase-like ATPase, C-terminal domain"/>
    <property type="match status" value="1"/>
</dbReference>
<dbReference type="Pfam" id="PF00672">
    <property type="entry name" value="HAMP"/>
    <property type="match status" value="1"/>
</dbReference>
<evidence type="ECO:0000256" key="13">
    <source>
        <dbReference type="ARBA" id="ARBA00023012"/>
    </source>
</evidence>
<dbReference type="InterPro" id="IPR019247">
    <property type="entry name" value="Histidine_kinase_BarA_N"/>
</dbReference>
<feature type="domain" description="HAMP" evidence="21">
    <location>
        <begin position="200"/>
        <end position="252"/>
    </location>
</feature>
<dbReference type="EC" id="2.7.13.3" evidence="3"/>
<dbReference type="RefSeq" id="WP_305170397.1">
    <property type="nucleotide sequence ID" value="NZ_JAUUUU010000003.1"/>
</dbReference>
<protein>
    <recommendedName>
        <fullName evidence="3">histidine kinase</fullName>
        <ecNumber evidence="3">2.7.13.3</ecNumber>
    </recommendedName>
</protein>
<comment type="subcellular location">
    <subcellularLocation>
        <location evidence="2">Cell inner membrane</location>
        <topology evidence="2">Multi-pass membrane protein</topology>
    </subcellularLocation>
</comment>
<feature type="domain" description="Response regulatory" evidence="20">
    <location>
        <begin position="669"/>
        <end position="786"/>
    </location>
</feature>
<dbReference type="SUPFAM" id="SSF55874">
    <property type="entry name" value="ATPase domain of HSP90 chaperone/DNA topoisomerase II/histidine kinase"/>
    <property type="match status" value="1"/>
</dbReference>
<evidence type="ECO:0000259" key="19">
    <source>
        <dbReference type="PROSITE" id="PS50109"/>
    </source>
</evidence>
<feature type="transmembrane region" description="Helical" evidence="18">
    <location>
        <begin position="181"/>
        <end position="206"/>
    </location>
</feature>
<comment type="caution">
    <text evidence="23">The sequence shown here is derived from an EMBL/GenBank/DDBJ whole genome shotgun (WGS) entry which is preliminary data.</text>
</comment>
<evidence type="ECO:0000256" key="12">
    <source>
        <dbReference type="ARBA" id="ARBA00022989"/>
    </source>
</evidence>
<dbReference type="InterPro" id="IPR005467">
    <property type="entry name" value="His_kinase_dom"/>
</dbReference>
<dbReference type="Gene3D" id="1.20.120.160">
    <property type="entry name" value="HPT domain"/>
    <property type="match status" value="1"/>
</dbReference>
<feature type="modified residue" description="Phosphohistidine" evidence="15">
    <location>
        <position position="838"/>
    </location>
</feature>
<dbReference type="SUPFAM" id="SSF52172">
    <property type="entry name" value="CheY-like"/>
    <property type="match status" value="1"/>
</dbReference>
<organism evidence="23 24">
    <name type="scientific">Porticoccus litoralis</name>
    <dbReference type="NCBI Taxonomy" id="434086"/>
    <lineage>
        <taxon>Bacteria</taxon>
        <taxon>Pseudomonadati</taxon>
        <taxon>Pseudomonadota</taxon>
        <taxon>Gammaproteobacteria</taxon>
        <taxon>Cellvibrionales</taxon>
        <taxon>Porticoccaceae</taxon>
        <taxon>Porticoccus</taxon>
    </lineage>
</organism>
<evidence type="ECO:0000256" key="8">
    <source>
        <dbReference type="ARBA" id="ARBA00022692"/>
    </source>
</evidence>
<evidence type="ECO:0000256" key="10">
    <source>
        <dbReference type="ARBA" id="ARBA00022777"/>
    </source>
</evidence>
<dbReference type="CDD" id="cd00082">
    <property type="entry name" value="HisKA"/>
    <property type="match status" value="1"/>
</dbReference>
<evidence type="ECO:0000259" key="22">
    <source>
        <dbReference type="PROSITE" id="PS50894"/>
    </source>
</evidence>
<dbReference type="SUPFAM" id="SSF47226">
    <property type="entry name" value="Histidine-containing phosphotransfer domain, HPT domain"/>
    <property type="match status" value="1"/>
</dbReference>
<dbReference type="SUPFAM" id="SSF158472">
    <property type="entry name" value="HAMP domain-like"/>
    <property type="match status" value="1"/>
</dbReference>
<keyword evidence="10" id="KW-0418">Kinase</keyword>
<keyword evidence="7" id="KW-0808">Transferase</keyword>
<dbReference type="SMART" id="SM00448">
    <property type="entry name" value="REC"/>
    <property type="match status" value="1"/>
</dbReference>
<evidence type="ECO:0000259" key="20">
    <source>
        <dbReference type="PROSITE" id="PS50110"/>
    </source>
</evidence>
<dbReference type="InterPro" id="IPR036641">
    <property type="entry name" value="HPT_dom_sf"/>
</dbReference>
<evidence type="ECO:0000259" key="21">
    <source>
        <dbReference type="PROSITE" id="PS50885"/>
    </source>
</evidence>
<dbReference type="EMBL" id="JAUUUU010000003">
    <property type="protein sequence ID" value="MDP1520819.1"/>
    <property type="molecule type" value="Genomic_DNA"/>
</dbReference>
<reference evidence="23" key="2">
    <citation type="submission" date="2023-08" db="EMBL/GenBank/DDBJ databases">
        <authorList>
            <person name="Luo J."/>
        </authorList>
    </citation>
    <scope>NUCLEOTIDE SEQUENCE</scope>
    <source>
        <strain evidence="23">DSM 25064</strain>
    </source>
</reference>
<evidence type="ECO:0000256" key="11">
    <source>
        <dbReference type="ARBA" id="ARBA00022840"/>
    </source>
</evidence>
<dbReference type="SMART" id="SM00304">
    <property type="entry name" value="HAMP"/>
    <property type="match status" value="1"/>
</dbReference>
<dbReference type="Pfam" id="PF01627">
    <property type="entry name" value="Hpt"/>
    <property type="match status" value="1"/>
</dbReference>
<dbReference type="SMART" id="SM00388">
    <property type="entry name" value="HisKA"/>
    <property type="match status" value="1"/>
</dbReference>
<feature type="domain" description="HPt" evidence="22">
    <location>
        <begin position="799"/>
        <end position="887"/>
    </location>
</feature>
<feature type="modified residue" description="4-aspartylphosphate" evidence="16">
    <location>
        <position position="718"/>
    </location>
</feature>
<keyword evidence="24" id="KW-1185">Reference proteome</keyword>
<dbReference type="Gene3D" id="6.10.340.10">
    <property type="match status" value="1"/>
</dbReference>
<evidence type="ECO:0000256" key="3">
    <source>
        <dbReference type="ARBA" id="ARBA00012438"/>
    </source>
</evidence>
<dbReference type="InterPro" id="IPR008207">
    <property type="entry name" value="Sig_transdc_His_kin_Hpt_dom"/>
</dbReference>
<evidence type="ECO:0000256" key="17">
    <source>
        <dbReference type="SAM" id="Coils"/>
    </source>
</evidence>
<dbReference type="PROSITE" id="PS50885">
    <property type="entry name" value="HAMP"/>
    <property type="match status" value="1"/>
</dbReference>
<evidence type="ECO:0000256" key="15">
    <source>
        <dbReference type="PROSITE-ProRule" id="PRU00110"/>
    </source>
</evidence>
<dbReference type="Pfam" id="PF02518">
    <property type="entry name" value="HATPase_c"/>
    <property type="match status" value="1"/>
</dbReference>
<keyword evidence="9" id="KW-0547">Nucleotide-binding</keyword>
<dbReference type="PROSITE" id="PS50109">
    <property type="entry name" value="HIS_KIN"/>
    <property type="match status" value="1"/>
</dbReference>
<evidence type="ECO:0000256" key="4">
    <source>
        <dbReference type="ARBA" id="ARBA00022475"/>
    </source>
</evidence>
<evidence type="ECO:0000256" key="5">
    <source>
        <dbReference type="ARBA" id="ARBA00022519"/>
    </source>
</evidence>
<keyword evidence="13" id="KW-0902">Two-component regulatory system</keyword>
<dbReference type="AlphaFoldDB" id="A0AAW8B5N6"/>
<keyword evidence="4" id="KW-1003">Cell membrane</keyword>
<keyword evidence="5" id="KW-0997">Cell inner membrane</keyword>
<evidence type="ECO:0000256" key="18">
    <source>
        <dbReference type="SAM" id="Phobius"/>
    </source>
</evidence>
<dbReference type="PROSITE" id="PS50894">
    <property type="entry name" value="HPT"/>
    <property type="match status" value="1"/>
</dbReference>
<dbReference type="Pfam" id="PF00512">
    <property type="entry name" value="HisKA"/>
    <property type="match status" value="1"/>
</dbReference>
<dbReference type="InterPro" id="IPR001789">
    <property type="entry name" value="Sig_transdc_resp-reg_receiver"/>
</dbReference>
<dbReference type="InterPro" id="IPR036097">
    <property type="entry name" value="HisK_dim/P_sf"/>
</dbReference>
<evidence type="ECO:0000256" key="14">
    <source>
        <dbReference type="ARBA" id="ARBA00023136"/>
    </source>
</evidence>
<evidence type="ECO:0000256" key="9">
    <source>
        <dbReference type="ARBA" id="ARBA00022741"/>
    </source>
</evidence>
<dbReference type="Gene3D" id="1.10.287.130">
    <property type="match status" value="1"/>
</dbReference>
<dbReference type="PROSITE" id="PS50110">
    <property type="entry name" value="RESPONSE_REGULATORY"/>
    <property type="match status" value="1"/>
</dbReference>
<evidence type="ECO:0000313" key="23">
    <source>
        <dbReference type="EMBL" id="MDP1520819.1"/>
    </source>
</evidence>
<evidence type="ECO:0000313" key="24">
    <source>
        <dbReference type="Proteomes" id="UP001178354"/>
    </source>
</evidence>
<keyword evidence="14 18" id="KW-0472">Membrane</keyword>
<dbReference type="InterPro" id="IPR003660">
    <property type="entry name" value="HAMP_dom"/>
</dbReference>
<feature type="coiled-coil region" evidence="17">
    <location>
        <begin position="251"/>
        <end position="292"/>
    </location>
</feature>
<sequence>MALLPLLLIITLLTLFTIESRRTDLIENLVQSGESSSNYLATISDFSLYSRNQKLLQEIASSVLQIPNVAGVAFLDSNSEPVLTAGHLSQGYSDEPQEEHQDAESSLLEQILPGINHLGPMKTDQYLYFKKPVFLSGIDVSDYQEESPTEMAGPELVGWVLLAIDRTAMLDKQKTILTTSALLFLFGLIIAVVVTYYLSLALIAPIQQLTATIRQMASGNLHARAETGTDDELAVLAAGINQLAASVAEGKETLEHRIRFATRQLQETLDHLQIKNRELEISREKAEAANQAKSGFLARMSHELRTPITSIQGFIRLLDTTRLAENERHYCQIIDQAALQLLTLIDDILAFSKLQSDTVELAEQPLDLAECVEQVIAMFTPQAQHKGLNLVVDYAPELSLNRVGDSIRIQQILSNLIANAIKFSDEGGVYISLKSNDDRDVIIDVRDTGIGIPEAAQAQLFNAFAQADTSISRRYGGTGLGLSIVKSLVDLMGGDICLQSGEGKGTTFSILLPLICSTQTDDWQLPSQRVVIFQTDSLTDQSLQNAMTRFGINDVTFASLENLVEASASLKKGDAVIICASALQTTENNPADIILKIREGSPAKLILLAAQFNFYQQFNARERIELHPVSFLAMPPPLSELHRALDTVSSASSAVNSTMDTEHVLDGIKILIAEDNQFTRLLLDTLLSRFGAYCTLTSNGKEALAACQQDRFDLLLVDVHMPQKNGIETLKTLRNSNNINANIPALALTADILQQEEQSLFKAGANGLLLKPLNENELLTHICELLNLQVLKALPEPPAAVDTDLSTELFKQEVKSLLMQSRDYLQQDDIEALRESVHQLLGIAGVFQLKGLETRVRELHTAIKNHCLDQVPDLLNALDEESQCIDL</sequence>
<evidence type="ECO:0000256" key="1">
    <source>
        <dbReference type="ARBA" id="ARBA00000085"/>
    </source>
</evidence>
<dbReference type="Pfam" id="PF00072">
    <property type="entry name" value="Response_reg"/>
    <property type="match status" value="1"/>
</dbReference>
<keyword evidence="6 16" id="KW-0597">Phosphoprotein</keyword>
<dbReference type="Gene3D" id="3.40.50.2300">
    <property type="match status" value="1"/>
</dbReference>
<dbReference type="SMART" id="SM00387">
    <property type="entry name" value="HATPase_c"/>
    <property type="match status" value="1"/>
</dbReference>
<keyword evidence="12 18" id="KW-1133">Transmembrane helix</keyword>
<gene>
    <name evidence="23" type="ORF">Q8A57_07560</name>
</gene>
<dbReference type="InterPro" id="IPR003594">
    <property type="entry name" value="HATPase_dom"/>
</dbReference>
<dbReference type="FunFam" id="3.30.565.10:FF:000010">
    <property type="entry name" value="Sensor histidine kinase RcsC"/>
    <property type="match status" value="1"/>
</dbReference>
<name>A0AAW8B5N6_9GAMM</name>
<dbReference type="InterPro" id="IPR004358">
    <property type="entry name" value="Sig_transdc_His_kin-like_C"/>
</dbReference>
<reference evidence="23" key="1">
    <citation type="journal article" date="2010" name="Int. J. Syst. Evol. Microbiol.">
        <title>Porticoccus litoralis gen. nov., sp. nov., a gammaproteobacterium isolated from the Yellow Sea.</title>
        <authorList>
            <person name="Oh H.M."/>
            <person name="Kim H."/>
            <person name="Kim K.M."/>
            <person name="Min G.S."/>
            <person name="Cho J.C."/>
        </authorList>
    </citation>
    <scope>NUCLEOTIDE SEQUENCE</scope>
    <source>
        <strain evidence="23">DSM 25064</strain>
    </source>
</reference>
<evidence type="ECO:0000256" key="6">
    <source>
        <dbReference type="ARBA" id="ARBA00022553"/>
    </source>
</evidence>
<dbReference type="CDD" id="cd17546">
    <property type="entry name" value="REC_hyHK_CKI1_RcsC-like"/>
    <property type="match status" value="1"/>
</dbReference>
<evidence type="ECO:0000256" key="16">
    <source>
        <dbReference type="PROSITE-ProRule" id="PRU00169"/>
    </source>
</evidence>
<dbReference type="Pfam" id="PF09984">
    <property type="entry name" value="sCache_4"/>
    <property type="match status" value="1"/>
</dbReference>
<dbReference type="InterPro" id="IPR011006">
    <property type="entry name" value="CheY-like_superfamily"/>
</dbReference>
<dbReference type="InterPro" id="IPR036890">
    <property type="entry name" value="HATPase_C_sf"/>
</dbReference>
<accession>A0AAW8B5N6</accession>
<dbReference type="GO" id="GO:0005524">
    <property type="term" value="F:ATP binding"/>
    <property type="evidence" value="ECO:0007669"/>
    <property type="project" value="UniProtKB-KW"/>
</dbReference>
<dbReference type="GO" id="GO:0000155">
    <property type="term" value="F:phosphorelay sensor kinase activity"/>
    <property type="evidence" value="ECO:0007669"/>
    <property type="project" value="InterPro"/>
</dbReference>
<dbReference type="PANTHER" id="PTHR45339:SF1">
    <property type="entry name" value="HYBRID SIGNAL TRANSDUCTION HISTIDINE KINASE J"/>
    <property type="match status" value="1"/>
</dbReference>